<protein>
    <submittedName>
        <fullName evidence="2">PepSY domain-containing protein</fullName>
    </submittedName>
</protein>
<feature type="domain" description="PepSY" evidence="1">
    <location>
        <begin position="38"/>
        <end position="94"/>
    </location>
</feature>
<evidence type="ECO:0000313" key="3">
    <source>
        <dbReference type="Proteomes" id="UP001558534"/>
    </source>
</evidence>
<accession>A0ABV3W4L9</accession>
<evidence type="ECO:0000259" key="1">
    <source>
        <dbReference type="Pfam" id="PF03413"/>
    </source>
</evidence>
<dbReference type="Gene3D" id="3.10.450.40">
    <property type="match status" value="2"/>
</dbReference>
<reference evidence="2 3" key="1">
    <citation type="submission" date="2024-07" db="EMBL/GenBank/DDBJ databases">
        <title>Characterization of a bacterium isolated from hydrolysated instant sea cucumber by whole-genome sequencing and metabolomics.</title>
        <authorList>
            <person name="Luo X."/>
            <person name="Zhang Z."/>
            <person name="Zheng Z."/>
            <person name="Zhang W."/>
            <person name="Ming T."/>
            <person name="Jiao L."/>
            <person name="Su X."/>
            <person name="Kong F."/>
            <person name="Xu J."/>
        </authorList>
    </citation>
    <scope>NUCLEOTIDE SEQUENCE [LARGE SCALE GENOMIC DNA]</scope>
    <source>
        <strain evidence="2 3">XL-2024</strain>
    </source>
</reference>
<sequence>MKMKKIILIPALVGVLGVGAAIGSTTLLTGNAEEKKVLTMQEIEKKALAVVDGTVVDIEFDQDVYRTVYEVEVHTDMEEHDLKFDAYTGELLKQKKERRDQDDMYDKMTASTTTTKITKEQAIEKALTKAKGTVTKIKLDDGIYEIEIRNGQHEYEVEVDSSTGEIIGFEQDIED</sequence>
<proteinExistence type="predicted"/>
<evidence type="ECO:0000313" key="2">
    <source>
        <dbReference type="EMBL" id="MEX3747983.1"/>
    </source>
</evidence>
<dbReference type="EMBL" id="JBFRHK010000022">
    <property type="protein sequence ID" value="MEX3747983.1"/>
    <property type="molecule type" value="Genomic_DNA"/>
</dbReference>
<gene>
    <name evidence="2" type="ORF">AB1300_23155</name>
</gene>
<comment type="caution">
    <text evidence="2">The sequence shown here is derived from an EMBL/GenBank/DDBJ whole genome shotgun (WGS) entry which is preliminary data.</text>
</comment>
<feature type="domain" description="PepSY" evidence="1">
    <location>
        <begin position="116"/>
        <end position="169"/>
    </location>
</feature>
<organism evidence="2 3">
    <name type="scientific">Lysinibacillus xylanilyticus</name>
    <dbReference type="NCBI Taxonomy" id="582475"/>
    <lineage>
        <taxon>Bacteria</taxon>
        <taxon>Bacillati</taxon>
        <taxon>Bacillota</taxon>
        <taxon>Bacilli</taxon>
        <taxon>Bacillales</taxon>
        <taxon>Bacillaceae</taxon>
        <taxon>Lysinibacillus</taxon>
    </lineage>
</organism>
<dbReference type="Proteomes" id="UP001558534">
    <property type="component" value="Unassembled WGS sequence"/>
</dbReference>
<keyword evidence="3" id="KW-1185">Reference proteome</keyword>
<name>A0ABV3W4L9_9BACI</name>
<dbReference type="InterPro" id="IPR025711">
    <property type="entry name" value="PepSY"/>
</dbReference>
<dbReference type="RefSeq" id="WP_368638421.1">
    <property type="nucleotide sequence ID" value="NZ_JBFRHK010000022.1"/>
</dbReference>
<dbReference type="Pfam" id="PF03413">
    <property type="entry name" value="PepSY"/>
    <property type="match status" value="2"/>
</dbReference>